<name>A0ACC2X4K4_9TREE</name>
<evidence type="ECO:0000313" key="2">
    <source>
        <dbReference type="Proteomes" id="UP001243375"/>
    </source>
</evidence>
<sequence>MATFNPIWSNTKWTNLVKQVVPLEKCQSTSASVTGAHATPLTKETEIGLLQMLDVNEARTFGNWISGLTDFERQEKQGRLRTHPGDHQHQPSYAASVQQSHSSAFAHAGNGHVLPKISLTENSALQQRRQASRKDDTLESDRVNSLGLLTKRSTEETYQYASIGRNVEVTKPELHHAFTTMLDTDPFTPSAETPLESPNAYLHDDDLLAGLTTQSTLIIKLKNPHDVWLEMIRTPLPKVPPSSISSLLVIQVIPRSAREARFLRQERQDATPLGARGPLGAGRADNLLSPSLDINRVNISQPANTMHPSDMSDMDVSSTQSSILEPTFTAELTGHGVNGSLGHKTAPSNTLDSGTPLADTDDPMSMSGSAAESEEDEATMRRRKLVAEYFPGNEPLLVGDVDLGQLASFPRKTLEDPTSAESLLLNTDWSKTDLGPMENWPSSLRTALSIVMAMPGQANLWWGKELTMIYNDHYASMVQRKHPALFGKSGAEGWAEVVAERRLKCMREVSDMVASTRDMGEYDRAVIAGLSGEDVAKDVPFAILYHVAQEDVTVDTPSKPMNMTDERLSTSGSRNTPIQLKLSYGGSVGCQAGHPHVPLETSVSIRRSPRALGGLDPARTSSPTMSMISAISTPNEDEEMKTVKAENWPFKEVLQSRKPYVIEDCTDLVQGFDIRSWDALPTKACAVPICNESSSDVPSAILIVGLNLRRDYDEDYANWLHQLRLQLYGGLLQVRSQEAERERAAELQAMDQIKSNWISGVSHELRLPLTLVSGPLDDLAREAPEGSRAKGLLTMAKRNVNRLHNLVDSLMDFSRLEAGKLKGAFR</sequence>
<accession>A0ACC2X4K4</accession>
<keyword evidence="2" id="KW-1185">Reference proteome</keyword>
<proteinExistence type="predicted"/>
<dbReference type="EMBL" id="JASBWU010000011">
    <property type="protein sequence ID" value="KAJ9118339.1"/>
    <property type="molecule type" value="Genomic_DNA"/>
</dbReference>
<dbReference type="Proteomes" id="UP001243375">
    <property type="component" value="Unassembled WGS sequence"/>
</dbReference>
<gene>
    <name evidence="1" type="ORF">QFC22_004255</name>
</gene>
<reference evidence="1" key="1">
    <citation type="submission" date="2023-04" db="EMBL/GenBank/DDBJ databases">
        <title>Draft Genome sequencing of Naganishia species isolated from polar environments using Oxford Nanopore Technology.</title>
        <authorList>
            <person name="Leo P."/>
            <person name="Venkateswaran K."/>
        </authorList>
    </citation>
    <scope>NUCLEOTIDE SEQUENCE</scope>
    <source>
        <strain evidence="1">MNA-CCFEE 5425</strain>
    </source>
</reference>
<protein>
    <submittedName>
        <fullName evidence="1">Uncharacterized protein</fullName>
    </submittedName>
</protein>
<evidence type="ECO:0000313" key="1">
    <source>
        <dbReference type="EMBL" id="KAJ9118339.1"/>
    </source>
</evidence>
<organism evidence="1 2">
    <name type="scientific">Naganishia vaughanmartiniae</name>
    <dbReference type="NCBI Taxonomy" id="1424756"/>
    <lineage>
        <taxon>Eukaryota</taxon>
        <taxon>Fungi</taxon>
        <taxon>Dikarya</taxon>
        <taxon>Basidiomycota</taxon>
        <taxon>Agaricomycotina</taxon>
        <taxon>Tremellomycetes</taxon>
        <taxon>Filobasidiales</taxon>
        <taxon>Filobasidiaceae</taxon>
        <taxon>Naganishia</taxon>
    </lineage>
</organism>
<comment type="caution">
    <text evidence="1">The sequence shown here is derived from an EMBL/GenBank/DDBJ whole genome shotgun (WGS) entry which is preliminary data.</text>
</comment>